<evidence type="ECO:0000313" key="3">
    <source>
        <dbReference type="Proteomes" id="UP000799770"/>
    </source>
</evidence>
<dbReference type="Proteomes" id="UP000799770">
    <property type="component" value="Unassembled WGS sequence"/>
</dbReference>
<reference evidence="2" key="1">
    <citation type="journal article" date="2020" name="Stud. Mycol.">
        <title>101 Dothideomycetes genomes: a test case for predicting lifestyles and emergence of pathogens.</title>
        <authorList>
            <person name="Haridas S."/>
            <person name="Albert R."/>
            <person name="Binder M."/>
            <person name="Bloem J."/>
            <person name="Labutti K."/>
            <person name="Salamov A."/>
            <person name="Andreopoulos B."/>
            <person name="Baker S."/>
            <person name="Barry K."/>
            <person name="Bills G."/>
            <person name="Bluhm B."/>
            <person name="Cannon C."/>
            <person name="Castanera R."/>
            <person name="Culley D."/>
            <person name="Daum C."/>
            <person name="Ezra D."/>
            <person name="Gonzalez J."/>
            <person name="Henrissat B."/>
            <person name="Kuo A."/>
            <person name="Liang C."/>
            <person name="Lipzen A."/>
            <person name="Lutzoni F."/>
            <person name="Magnuson J."/>
            <person name="Mondo S."/>
            <person name="Nolan M."/>
            <person name="Ohm R."/>
            <person name="Pangilinan J."/>
            <person name="Park H.-J."/>
            <person name="Ramirez L."/>
            <person name="Alfaro M."/>
            <person name="Sun H."/>
            <person name="Tritt A."/>
            <person name="Yoshinaga Y."/>
            <person name="Zwiers L.-H."/>
            <person name="Turgeon B."/>
            <person name="Goodwin S."/>
            <person name="Spatafora J."/>
            <person name="Crous P."/>
            <person name="Grigoriev I."/>
        </authorList>
    </citation>
    <scope>NUCLEOTIDE SEQUENCE</scope>
    <source>
        <strain evidence="2">CBS 627.86</strain>
    </source>
</reference>
<dbReference type="OrthoDB" id="3494771at2759"/>
<dbReference type="EMBL" id="ML977315">
    <property type="protein sequence ID" value="KAF2119267.1"/>
    <property type="molecule type" value="Genomic_DNA"/>
</dbReference>
<feature type="compositionally biased region" description="Low complexity" evidence="1">
    <location>
        <begin position="46"/>
        <end position="57"/>
    </location>
</feature>
<name>A0A6A5ZK79_9PLEO</name>
<organism evidence="2 3">
    <name type="scientific">Lophiotrema nucula</name>
    <dbReference type="NCBI Taxonomy" id="690887"/>
    <lineage>
        <taxon>Eukaryota</taxon>
        <taxon>Fungi</taxon>
        <taxon>Dikarya</taxon>
        <taxon>Ascomycota</taxon>
        <taxon>Pezizomycotina</taxon>
        <taxon>Dothideomycetes</taxon>
        <taxon>Pleosporomycetidae</taxon>
        <taxon>Pleosporales</taxon>
        <taxon>Lophiotremataceae</taxon>
        <taxon>Lophiotrema</taxon>
    </lineage>
</organism>
<feature type="compositionally biased region" description="Polar residues" evidence="1">
    <location>
        <begin position="28"/>
        <end position="45"/>
    </location>
</feature>
<evidence type="ECO:0000313" key="2">
    <source>
        <dbReference type="EMBL" id="KAF2119267.1"/>
    </source>
</evidence>
<evidence type="ECO:0000256" key="1">
    <source>
        <dbReference type="SAM" id="MobiDB-lite"/>
    </source>
</evidence>
<accession>A0A6A5ZK79</accession>
<sequence>MSILDYHLYHQPTPYSKSKQMYTFESTSAKANMSAQSSTATTPFTQSRRASQESARSNTSAKGDKHFMKKIWTTVKKHAIEHHRSVNAAYDACYGQGMKVQSSM</sequence>
<proteinExistence type="predicted"/>
<gene>
    <name evidence="2" type="ORF">BDV96DRAFT_567284</name>
</gene>
<feature type="region of interest" description="Disordered" evidence="1">
    <location>
        <begin position="28"/>
        <end position="63"/>
    </location>
</feature>
<dbReference type="AlphaFoldDB" id="A0A6A5ZK79"/>
<keyword evidence="3" id="KW-1185">Reference proteome</keyword>
<protein>
    <submittedName>
        <fullName evidence="2">Uncharacterized protein</fullName>
    </submittedName>
</protein>